<evidence type="ECO:0000256" key="2">
    <source>
        <dbReference type="RuleBase" id="RU362039"/>
    </source>
</evidence>
<evidence type="ECO:0000313" key="5">
    <source>
        <dbReference type="Proteomes" id="UP000315215"/>
    </source>
</evidence>
<dbReference type="NCBIfam" id="TIGR00040">
    <property type="entry name" value="yfcE"/>
    <property type="match status" value="1"/>
</dbReference>
<proteinExistence type="inferred from homology"/>
<dbReference type="InterPro" id="IPR000979">
    <property type="entry name" value="Phosphodiesterase_MJ0936/Vps29"/>
</dbReference>
<organism evidence="4 5">
    <name type="scientific">Radiobacillus deserti</name>
    <dbReference type="NCBI Taxonomy" id="2594883"/>
    <lineage>
        <taxon>Bacteria</taxon>
        <taxon>Bacillati</taxon>
        <taxon>Bacillota</taxon>
        <taxon>Bacilli</taxon>
        <taxon>Bacillales</taxon>
        <taxon>Bacillaceae</taxon>
        <taxon>Radiobacillus</taxon>
    </lineage>
</organism>
<dbReference type="InterPro" id="IPR029052">
    <property type="entry name" value="Metallo-depent_PP-like"/>
</dbReference>
<dbReference type="RefSeq" id="WP_143892479.1">
    <property type="nucleotide sequence ID" value="NZ_CP041666.1"/>
</dbReference>
<dbReference type="SUPFAM" id="SSF56300">
    <property type="entry name" value="Metallo-dependent phosphatases"/>
    <property type="match status" value="1"/>
</dbReference>
<name>A0A516KE44_9BACI</name>
<dbReference type="Pfam" id="PF12850">
    <property type="entry name" value="Metallophos_2"/>
    <property type="match status" value="1"/>
</dbReference>
<feature type="domain" description="Calcineurin-like phosphoesterase" evidence="3">
    <location>
        <begin position="1"/>
        <end position="152"/>
    </location>
</feature>
<dbReference type="Gene3D" id="3.60.21.10">
    <property type="match status" value="1"/>
</dbReference>
<accession>A0A516KE44</accession>
<keyword evidence="2" id="KW-0479">Metal-binding</keyword>
<dbReference type="GO" id="GO:0016787">
    <property type="term" value="F:hydrolase activity"/>
    <property type="evidence" value="ECO:0007669"/>
    <property type="project" value="UniProtKB-UniRule"/>
</dbReference>
<dbReference type="PANTHER" id="PTHR11124">
    <property type="entry name" value="VACUOLAR SORTING PROTEIN VPS29"/>
    <property type="match status" value="1"/>
</dbReference>
<dbReference type="KEGG" id="aqt:FN924_05435"/>
<evidence type="ECO:0000259" key="3">
    <source>
        <dbReference type="Pfam" id="PF12850"/>
    </source>
</evidence>
<comment type="cofactor">
    <cofactor evidence="2">
        <name>a divalent metal cation</name>
        <dbReference type="ChEBI" id="CHEBI:60240"/>
    </cofactor>
</comment>
<dbReference type="Proteomes" id="UP000315215">
    <property type="component" value="Chromosome"/>
</dbReference>
<gene>
    <name evidence="4" type="ORF">FN924_05435</name>
</gene>
<dbReference type="GO" id="GO:0046872">
    <property type="term" value="F:metal ion binding"/>
    <property type="evidence" value="ECO:0007669"/>
    <property type="project" value="UniProtKB-KW"/>
</dbReference>
<dbReference type="EMBL" id="CP041666">
    <property type="protein sequence ID" value="QDP39668.1"/>
    <property type="molecule type" value="Genomic_DNA"/>
</dbReference>
<evidence type="ECO:0000313" key="4">
    <source>
        <dbReference type="EMBL" id="QDP39668.1"/>
    </source>
</evidence>
<dbReference type="AlphaFoldDB" id="A0A516KE44"/>
<dbReference type="InterPro" id="IPR024654">
    <property type="entry name" value="Calcineurin-like_PHP_lpxH"/>
</dbReference>
<dbReference type="OrthoDB" id="9800565at2"/>
<evidence type="ECO:0000256" key="1">
    <source>
        <dbReference type="ARBA" id="ARBA00008950"/>
    </source>
</evidence>
<protein>
    <recommendedName>
        <fullName evidence="2">Phosphoesterase</fullName>
        <ecNumber evidence="2">3.1.4.-</ecNumber>
    </recommendedName>
</protein>
<dbReference type="EC" id="3.1.4.-" evidence="2"/>
<keyword evidence="5" id="KW-1185">Reference proteome</keyword>
<comment type="similarity">
    <text evidence="1 2">Belongs to the metallophosphoesterase superfamily. YfcE family.</text>
</comment>
<reference evidence="4 5" key="1">
    <citation type="submission" date="2019-07" db="EMBL/GenBank/DDBJ databases">
        <authorList>
            <person name="Li J."/>
        </authorList>
    </citation>
    <scope>NUCLEOTIDE SEQUENCE [LARGE SCALE GENOMIC DNA]</scope>
    <source>
        <strain evidence="4 5">TKL69</strain>
    </source>
</reference>
<sequence length="173" mass="19449">MRIIVISDTHIPKRGFHIPSPLIDAIREADLLIHAGDWQTIEVLRFLQKEIKVVGVAGNVDEPSLVKALGWKQLLECNGVNIGVVHGHGQGKTTEKRAYEAFKDEEVDIIIFGHSHIPVHNVLHGVTMFNPGSATDKRRQSQYSFGRITIEETVKLEHIFYDNKEGLEILSKP</sequence>